<dbReference type="GO" id="GO:0016747">
    <property type="term" value="F:acyltransferase activity, transferring groups other than amino-acyl groups"/>
    <property type="evidence" value="ECO:0007669"/>
    <property type="project" value="InterPro"/>
</dbReference>
<evidence type="ECO:0000259" key="3">
    <source>
        <dbReference type="PROSITE" id="PS51186"/>
    </source>
</evidence>
<comment type="caution">
    <text evidence="4">The sequence shown here is derived from an EMBL/GenBank/DDBJ whole genome shotgun (WGS) entry which is preliminary data.</text>
</comment>
<reference evidence="4" key="1">
    <citation type="submission" date="2020-11" db="EMBL/GenBank/DDBJ databases">
        <authorList>
            <consortium name="DOE Joint Genome Institute"/>
            <person name="Ahrendt S."/>
            <person name="Riley R."/>
            <person name="Andreopoulos W."/>
            <person name="Labutti K."/>
            <person name="Pangilinan J."/>
            <person name="Ruiz-Duenas F.J."/>
            <person name="Barrasa J.M."/>
            <person name="Sanchez-Garcia M."/>
            <person name="Camarero S."/>
            <person name="Miyauchi S."/>
            <person name="Serrano A."/>
            <person name="Linde D."/>
            <person name="Babiker R."/>
            <person name="Drula E."/>
            <person name="Ayuso-Fernandez I."/>
            <person name="Pacheco R."/>
            <person name="Padilla G."/>
            <person name="Ferreira P."/>
            <person name="Barriuso J."/>
            <person name="Kellner H."/>
            <person name="Castanera R."/>
            <person name="Alfaro M."/>
            <person name="Ramirez L."/>
            <person name="Pisabarro A.G."/>
            <person name="Kuo A."/>
            <person name="Tritt A."/>
            <person name="Lipzen A."/>
            <person name="He G."/>
            <person name="Yan M."/>
            <person name="Ng V."/>
            <person name="Cullen D."/>
            <person name="Martin F."/>
            <person name="Rosso M.-N."/>
            <person name="Henrissat B."/>
            <person name="Hibbett D."/>
            <person name="Martinez A.T."/>
            <person name="Grigoriev I.V."/>
        </authorList>
    </citation>
    <scope>NUCLEOTIDE SEQUENCE</scope>
    <source>
        <strain evidence="4">CIRM-BRFM 674</strain>
    </source>
</reference>
<accession>A0A9P6D393</accession>
<name>A0A9P6D393_9AGAR</name>
<evidence type="ECO:0000256" key="2">
    <source>
        <dbReference type="ARBA" id="ARBA00023315"/>
    </source>
</evidence>
<evidence type="ECO:0000256" key="1">
    <source>
        <dbReference type="ARBA" id="ARBA00022679"/>
    </source>
</evidence>
<dbReference type="CDD" id="cd04301">
    <property type="entry name" value="NAT_SF"/>
    <property type="match status" value="1"/>
</dbReference>
<dbReference type="AlphaFoldDB" id="A0A9P6D393"/>
<dbReference type="Proteomes" id="UP000807469">
    <property type="component" value="Unassembled WGS sequence"/>
</dbReference>
<dbReference type="PANTHER" id="PTHR42919">
    <property type="entry name" value="N-ALPHA-ACETYLTRANSFERASE"/>
    <property type="match status" value="1"/>
</dbReference>
<feature type="domain" description="N-acetyltransferase" evidence="3">
    <location>
        <begin position="50"/>
        <end position="229"/>
    </location>
</feature>
<keyword evidence="2" id="KW-0012">Acyltransferase</keyword>
<proteinExistence type="predicted"/>
<dbReference type="InterPro" id="IPR051556">
    <property type="entry name" value="N-term/lysine_N-AcTrnsfr"/>
</dbReference>
<dbReference type="EMBL" id="MU155168">
    <property type="protein sequence ID" value="KAF9482244.1"/>
    <property type="molecule type" value="Genomic_DNA"/>
</dbReference>
<keyword evidence="5" id="KW-1185">Reference proteome</keyword>
<evidence type="ECO:0000313" key="4">
    <source>
        <dbReference type="EMBL" id="KAF9482244.1"/>
    </source>
</evidence>
<keyword evidence="1" id="KW-0808">Transferase</keyword>
<dbReference type="PROSITE" id="PS51186">
    <property type="entry name" value="GNAT"/>
    <property type="match status" value="1"/>
</dbReference>
<gene>
    <name evidence="4" type="ORF">BDN70DRAFT_875356</name>
</gene>
<dbReference type="OrthoDB" id="41532at2759"/>
<dbReference type="Pfam" id="PF13508">
    <property type="entry name" value="Acetyltransf_7"/>
    <property type="match status" value="1"/>
</dbReference>
<dbReference type="SUPFAM" id="SSF55729">
    <property type="entry name" value="Acyl-CoA N-acyltransferases (Nat)"/>
    <property type="match status" value="1"/>
</dbReference>
<dbReference type="Gene3D" id="3.40.630.30">
    <property type="match status" value="1"/>
</dbReference>
<sequence length="230" mass="25575">MPTPSESLSHQSTTIVDSVQNTPRIQIATVTNADAFGSSLLTGGSMFDLQDMPRVTPTARTMIVATPQNDVEGRASPGASQAEWLGTLSILSPAGLSQRPRDKPFPPRILDIIERGEEEIWVIIGVWVNPEYRRRGIGRLLLQHALNIIRTQPDEQESCDGVSELLNADETAPKARRVKNKKLVMLYVRENNDIAREMYEKAGFVAEKDAVLNEVDDVEISGWMSMYINN</sequence>
<evidence type="ECO:0000313" key="5">
    <source>
        <dbReference type="Proteomes" id="UP000807469"/>
    </source>
</evidence>
<dbReference type="InterPro" id="IPR016181">
    <property type="entry name" value="Acyl_CoA_acyltransferase"/>
</dbReference>
<dbReference type="InterPro" id="IPR000182">
    <property type="entry name" value="GNAT_dom"/>
</dbReference>
<dbReference type="PANTHER" id="PTHR42919:SF8">
    <property type="entry name" value="N-ALPHA-ACETYLTRANSFERASE 50"/>
    <property type="match status" value="1"/>
</dbReference>
<organism evidence="4 5">
    <name type="scientific">Pholiota conissans</name>
    <dbReference type="NCBI Taxonomy" id="109636"/>
    <lineage>
        <taxon>Eukaryota</taxon>
        <taxon>Fungi</taxon>
        <taxon>Dikarya</taxon>
        <taxon>Basidiomycota</taxon>
        <taxon>Agaricomycotina</taxon>
        <taxon>Agaricomycetes</taxon>
        <taxon>Agaricomycetidae</taxon>
        <taxon>Agaricales</taxon>
        <taxon>Agaricineae</taxon>
        <taxon>Strophariaceae</taxon>
        <taxon>Pholiota</taxon>
    </lineage>
</organism>
<protein>
    <recommendedName>
        <fullName evidence="3">N-acetyltransferase domain-containing protein</fullName>
    </recommendedName>
</protein>